<dbReference type="Pfam" id="PF13307">
    <property type="entry name" value="Helicase_C_2"/>
    <property type="match status" value="1"/>
</dbReference>
<proteinExistence type="predicted"/>
<reference evidence="2 3" key="1">
    <citation type="journal article" date="2014" name="Genome Announc.">
        <title>Draft Genome Sequence of Streptomyces fradiae ATCC 19609, a Strain Highly Sensitive to Antibiotics.</title>
        <authorList>
            <person name="Bekker O.B."/>
            <person name="Klimina K.M."/>
            <person name="Vatlin A.A."/>
            <person name="Zakharevich N.V."/>
            <person name="Kasianov A.S."/>
            <person name="Danilenko V.N."/>
        </authorList>
    </citation>
    <scope>NUCLEOTIDE SEQUENCE [LARGE SCALE GENOMIC DNA]</scope>
    <source>
        <strain evidence="2 3">ATCC 19609</strain>
    </source>
</reference>
<keyword evidence="2" id="KW-0067">ATP-binding</keyword>
<dbReference type="GO" id="GO:0003676">
    <property type="term" value="F:nucleic acid binding"/>
    <property type="evidence" value="ECO:0007669"/>
    <property type="project" value="InterPro"/>
</dbReference>
<dbReference type="Gene3D" id="3.40.50.300">
    <property type="entry name" value="P-loop containing nucleotide triphosphate hydrolases"/>
    <property type="match status" value="2"/>
</dbReference>
<keyword evidence="2" id="KW-0347">Helicase</keyword>
<evidence type="ECO:0000313" key="2">
    <source>
        <dbReference type="EMBL" id="RKM91035.1"/>
    </source>
</evidence>
<feature type="domain" description="Helicase ATP-binding" evidence="1">
    <location>
        <begin position="45"/>
        <end position="307"/>
    </location>
</feature>
<gene>
    <name evidence="2" type="ORF">SFRA_029985</name>
</gene>
<dbReference type="GO" id="GO:0004386">
    <property type="term" value="F:helicase activity"/>
    <property type="evidence" value="ECO:0007669"/>
    <property type="project" value="UniProtKB-KW"/>
</dbReference>
<dbReference type="PROSITE" id="PS51192">
    <property type="entry name" value="HELICASE_ATP_BIND_1"/>
    <property type="match status" value="1"/>
</dbReference>
<dbReference type="OrthoDB" id="366844at2"/>
<evidence type="ECO:0000313" key="3">
    <source>
        <dbReference type="Proteomes" id="UP000028058"/>
    </source>
</evidence>
<protein>
    <submittedName>
        <fullName evidence="2">DEAD/DEAH box helicase</fullName>
    </submittedName>
</protein>
<evidence type="ECO:0000259" key="1">
    <source>
        <dbReference type="PROSITE" id="PS51192"/>
    </source>
</evidence>
<accession>A0A3R7IX62</accession>
<dbReference type="GO" id="GO:0005524">
    <property type="term" value="F:ATP binding"/>
    <property type="evidence" value="ECO:0007669"/>
    <property type="project" value="InterPro"/>
</dbReference>
<keyword evidence="2" id="KW-0547">Nucleotide-binding</keyword>
<organism evidence="2 3">
    <name type="scientific">Streptomyces xinghaiensis</name>
    <dbReference type="NCBI Taxonomy" id="1038928"/>
    <lineage>
        <taxon>Bacteria</taxon>
        <taxon>Bacillati</taxon>
        <taxon>Actinomycetota</taxon>
        <taxon>Actinomycetes</taxon>
        <taxon>Kitasatosporales</taxon>
        <taxon>Streptomycetaceae</taxon>
        <taxon>Streptomyces</taxon>
    </lineage>
</organism>
<dbReference type="InterPro" id="IPR027417">
    <property type="entry name" value="P-loop_NTPase"/>
</dbReference>
<dbReference type="SUPFAM" id="SSF52540">
    <property type="entry name" value="P-loop containing nucleoside triphosphate hydrolases"/>
    <property type="match status" value="1"/>
</dbReference>
<dbReference type="InterPro" id="IPR011545">
    <property type="entry name" value="DEAD/DEAH_box_helicase_dom"/>
</dbReference>
<dbReference type="RefSeq" id="WP_043463883.1">
    <property type="nucleotide sequence ID" value="NZ_CP134822.1"/>
</dbReference>
<dbReference type="SMART" id="SM00491">
    <property type="entry name" value="HELICc2"/>
    <property type="match status" value="1"/>
</dbReference>
<dbReference type="InterPro" id="IPR014001">
    <property type="entry name" value="Helicase_ATP-bd"/>
</dbReference>
<comment type="caution">
    <text evidence="2">The sequence shown here is derived from an EMBL/GenBank/DDBJ whole genome shotgun (WGS) entry which is preliminary data.</text>
</comment>
<dbReference type="InterPro" id="IPR006555">
    <property type="entry name" value="ATP-dep_Helicase_C"/>
</dbReference>
<keyword evidence="3" id="KW-1185">Reference proteome</keyword>
<name>A0A3R7IX62_9ACTN</name>
<dbReference type="AlphaFoldDB" id="A0A3R7IX62"/>
<dbReference type="GO" id="GO:0016818">
    <property type="term" value="F:hydrolase activity, acting on acid anhydrides, in phosphorus-containing anhydrides"/>
    <property type="evidence" value="ECO:0007669"/>
    <property type="project" value="InterPro"/>
</dbReference>
<dbReference type="Pfam" id="PF00270">
    <property type="entry name" value="DEAD"/>
    <property type="match status" value="1"/>
</dbReference>
<keyword evidence="2" id="KW-0378">Hydrolase</keyword>
<dbReference type="GO" id="GO:0006139">
    <property type="term" value="P:nucleobase-containing compound metabolic process"/>
    <property type="evidence" value="ECO:0007669"/>
    <property type="project" value="InterPro"/>
</dbReference>
<dbReference type="Proteomes" id="UP000028058">
    <property type="component" value="Unassembled WGS sequence"/>
</dbReference>
<sequence>MPLDLSRLGKGDRAPLIRPRDIFNGLPNRPFPYLRQEQGEVLESWFDIRDNHDVVIKQNTGGGKTVVGLLIAQSTLNEGIGKAVYLTPDNYLATQARAEAHRLGLATANDPDDMEFRGERAILITTFHTLVNGLSRFGVIGGSHPPMDLGTVIVDDAHAALAATEAQFTLNIARGHDAYQPLLDMFEGDLRRQSAKAWADISTAEYTAAIRVPFWAWADGAQDVMELLHPYRESNDKFRFAWPLIADVLPLCAATATSQGFEIRPPCPPIHMIPSFAKARRRVYLTATLADDSVLVTSLDADPELLVKPVTPGSAADLGDRLILSPLALNPNLDAGAIRWLARQFANGDRNGDGAPDSQPINVVVIVPSGPAAEPWKPFADAVLRVDDLAAGVESLKSTRGRLVVLINKYDGVDLPGDVCRLLILDGVPTPMSGADRREADALTGSPTVTAREIQRIEQGMGRGVRDRDDHCAVLLLGANLARATTEPNRLSMFSTATQAQLGLSQELALQIKGEGINSIREALSVFLSRDPAWVEESRRRTATVRYAEYTRVRPEAVASRKAFDLAVVGQTSNAAARFVQVINHTDDAALRGWLMEQRAGYVHFTDPHQAQQVLVNATRLNHAVLRPAAGIAPAKTKAGAVQAREAAAFLAATYDNPTQLVLGVKAMLEDIAWDEERTNQAEAAWQQLGRHLGFASSRPDKESGGEGPDNLWILSPTRHAVTELKTGCTTDTISKHDLNQLGGSVRWDRSEYPEASPLPVMLHPSNICDSLGTPEPGMVVITPDKLDALKAAVTKYTVALADGLGLWRDEASVATHLGANRLNRDQLFDTYAIPARKA</sequence>
<dbReference type="EMBL" id="JNAD02000019">
    <property type="protein sequence ID" value="RKM91035.1"/>
    <property type="molecule type" value="Genomic_DNA"/>
</dbReference>